<dbReference type="InterPro" id="IPR027477">
    <property type="entry name" value="Succ_DH/fumarate_Rdtase_cat_sf"/>
</dbReference>
<dbReference type="Gene3D" id="3.50.50.60">
    <property type="entry name" value="FAD/NAD(P)-binding domain"/>
    <property type="match status" value="1"/>
</dbReference>
<evidence type="ECO:0000256" key="3">
    <source>
        <dbReference type="ARBA" id="ARBA00022827"/>
    </source>
</evidence>
<organism evidence="6 7">
    <name type="scientific">Klebsiella michiganensis</name>
    <dbReference type="NCBI Taxonomy" id="1134687"/>
    <lineage>
        <taxon>Bacteria</taxon>
        <taxon>Pseudomonadati</taxon>
        <taxon>Pseudomonadota</taxon>
        <taxon>Gammaproteobacteria</taxon>
        <taxon>Enterobacterales</taxon>
        <taxon>Enterobacteriaceae</taxon>
        <taxon>Klebsiella/Raoultella group</taxon>
        <taxon>Klebsiella</taxon>
    </lineage>
</organism>
<protein>
    <submittedName>
        <fullName evidence="6">Flavocytochrome c</fullName>
    </submittedName>
</protein>
<dbReference type="PANTHER" id="PTHR43400">
    <property type="entry name" value="FUMARATE REDUCTASE"/>
    <property type="match status" value="1"/>
</dbReference>
<dbReference type="SUPFAM" id="SSF51905">
    <property type="entry name" value="FAD/NAD(P)-binding domain"/>
    <property type="match status" value="1"/>
</dbReference>
<dbReference type="PANTHER" id="PTHR43400:SF7">
    <property type="entry name" value="FAD-DEPENDENT OXIDOREDUCTASE 2 FAD BINDING DOMAIN-CONTAINING PROTEIN"/>
    <property type="match status" value="1"/>
</dbReference>
<dbReference type="InterPro" id="IPR050315">
    <property type="entry name" value="FAD-oxidoreductase_2"/>
</dbReference>
<sequence>PEHFAYIVFDEHVRAKNKAADEYIAKGFVTSASSPRQLAEKLGMDYHAFLNTLERYNGFVEKQHDDDFGRTTALRAPINEGPYHAIRIAPGVHHTMGGVTINTDTAVLNAGHQVIAGAFAAGEVVGGIHGGNRIGGNAVADIIIFGTLAGHQAAKRARG</sequence>
<evidence type="ECO:0000256" key="4">
    <source>
        <dbReference type="ARBA" id="ARBA00023002"/>
    </source>
</evidence>
<dbReference type="Proteomes" id="UP000234667">
    <property type="component" value="Unassembled WGS sequence"/>
</dbReference>
<evidence type="ECO:0000313" key="6">
    <source>
        <dbReference type="EMBL" id="PLO65642.1"/>
    </source>
</evidence>
<dbReference type="InterPro" id="IPR003953">
    <property type="entry name" value="FAD-dep_OxRdtase_2_FAD-bd"/>
</dbReference>
<dbReference type="AlphaFoldDB" id="A0A2J5PI12"/>
<dbReference type="GO" id="GO:0016491">
    <property type="term" value="F:oxidoreductase activity"/>
    <property type="evidence" value="ECO:0007669"/>
    <property type="project" value="UniProtKB-KW"/>
</dbReference>
<evidence type="ECO:0000256" key="2">
    <source>
        <dbReference type="ARBA" id="ARBA00022630"/>
    </source>
</evidence>
<keyword evidence="2" id="KW-0285">Flavoprotein</keyword>
<feature type="non-terminal residue" evidence="6">
    <location>
        <position position="1"/>
    </location>
</feature>
<comment type="caution">
    <text evidence="6">The sequence shown here is derived from an EMBL/GenBank/DDBJ whole genome shotgun (WGS) entry which is preliminary data.</text>
</comment>
<evidence type="ECO:0000256" key="1">
    <source>
        <dbReference type="ARBA" id="ARBA00001974"/>
    </source>
</evidence>
<dbReference type="EMBL" id="PIDR01000846">
    <property type="protein sequence ID" value="PLO65642.1"/>
    <property type="molecule type" value="Genomic_DNA"/>
</dbReference>
<name>A0A2J5PI12_9ENTR</name>
<dbReference type="Gene3D" id="3.90.700.10">
    <property type="entry name" value="Succinate dehydrogenase/fumarate reductase flavoprotein, catalytic domain"/>
    <property type="match status" value="1"/>
</dbReference>
<keyword evidence="3" id="KW-0274">FAD</keyword>
<keyword evidence="4" id="KW-0560">Oxidoreductase</keyword>
<reference evidence="6 7" key="1">
    <citation type="submission" date="2017-11" db="EMBL/GenBank/DDBJ databases">
        <authorList>
            <person name="Han C.G."/>
        </authorList>
    </citation>
    <scope>NUCLEOTIDE SEQUENCE [LARGE SCALE GENOMIC DNA]</scope>
    <source>
        <strain evidence="6 7">A10</strain>
    </source>
</reference>
<evidence type="ECO:0000259" key="5">
    <source>
        <dbReference type="Pfam" id="PF00890"/>
    </source>
</evidence>
<dbReference type="SUPFAM" id="SSF56425">
    <property type="entry name" value="Succinate dehydrogenase/fumarate reductase flavoprotein, catalytic domain"/>
    <property type="match status" value="1"/>
</dbReference>
<comment type="cofactor">
    <cofactor evidence="1">
        <name>FAD</name>
        <dbReference type="ChEBI" id="CHEBI:57692"/>
    </cofactor>
</comment>
<evidence type="ECO:0000313" key="7">
    <source>
        <dbReference type="Proteomes" id="UP000234667"/>
    </source>
</evidence>
<dbReference type="Pfam" id="PF00890">
    <property type="entry name" value="FAD_binding_2"/>
    <property type="match status" value="1"/>
</dbReference>
<reference evidence="6 7" key="2">
    <citation type="submission" date="2018-01" db="EMBL/GenBank/DDBJ databases">
        <title>Genomic study of Klebsiella pneumoniae.</title>
        <authorList>
            <person name="Yang Y."/>
            <person name="Bicalho R."/>
        </authorList>
    </citation>
    <scope>NUCLEOTIDE SEQUENCE [LARGE SCALE GENOMIC DNA]</scope>
    <source>
        <strain evidence="6 7">A10</strain>
    </source>
</reference>
<gene>
    <name evidence="6" type="ORF">CWN49_22765</name>
</gene>
<feature type="domain" description="FAD-dependent oxidoreductase 2 FAD-binding" evidence="5">
    <location>
        <begin position="8"/>
        <end position="139"/>
    </location>
</feature>
<proteinExistence type="predicted"/>
<dbReference type="InterPro" id="IPR036188">
    <property type="entry name" value="FAD/NAD-bd_sf"/>
</dbReference>
<accession>A0A2J5PI12</accession>